<evidence type="ECO:0000313" key="2">
    <source>
        <dbReference type="Proteomes" id="UP000306236"/>
    </source>
</evidence>
<dbReference type="Proteomes" id="UP000306236">
    <property type="component" value="Unassembled WGS sequence"/>
</dbReference>
<dbReference type="InterPro" id="IPR056209">
    <property type="entry name" value="SU10_adaptor"/>
</dbReference>
<dbReference type="AlphaFoldDB" id="A0A4S5BTE7"/>
<name>A0A4S5BTE7_9BURK</name>
<proteinExistence type="predicted"/>
<evidence type="ECO:0000313" key="1">
    <source>
        <dbReference type="EMBL" id="THJ36174.1"/>
    </source>
</evidence>
<gene>
    <name evidence="1" type="ORF">E8K88_02610</name>
</gene>
<accession>A0A4S5BTE7</accession>
<protein>
    <submittedName>
        <fullName evidence="1">Uncharacterized protein</fullName>
    </submittedName>
</protein>
<keyword evidence="2" id="KW-1185">Reference proteome</keyword>
<dbReference type="Pfam" id="PF24175">
    <property type="entry name" value="SU10_adaptor"/>
    <property type="match status" value="1"/>
</dbReference>
<dbReference type="RefSeq" id="WP_136405080.1">
    <property type="nucleotide sequence ID" value="NZ_SSWX01000002.1"/>
</dbReference>
<dbReference type="OrthoDB" id="6880023at2"/>
<reference evidence="1 2" key="1">
    <citation type="submission" date="2019-04" db="EMBL/GenBank/DDBJ databases">
        <title>Lampropedia sp YIM MLB12 draf genome.</title>
        <authorList>
            <person name="Wang Y.-X."/>
        </authorList>
    </citation>
    <scope>NUCLEOTIDE SEQUENCE [LARGE SCALE GENOMIC DNA]</scope>
    <source>
        <strain evidence="1 2">YIM MLB12</strain>
    </source>
</reference>
<comment type="caution">
    <text evidence="1">The sequence shown here is derived from an EMBL/GenBank/DDBJ whole genome shotgun (WGS) entry which is preliminary data.</text>
</comment>
<sequence length="221" mass="25740">MNLKELIRRFRTLASDKAEPFFWSDGELTDWFNDAQEQACMRGRLLRDDATSAVVQIALEPAQHTYPLHESVYEIISITLRGRSGTRAITIKSREWLDEYSQDWRDEQERPAVWAIQDETSLRIVGRIEEGDVLHLDVYRLPLELLSLSTDEPEIHKASHVHLLDWVLHQAYSVPDTEAFDPQRSALAEQKFTSYFGELPDSDMRRMTREDVPHHNRAILP</sequence>
<organism evidence="1 2">
    <name type="scientific">Lampropedia aestuarii</name>
    <dbReference type="NCBI Taxonomy" id="2562762"/>
    <lineage>
        <taxon>Bacteria</taxon>
        <taxon>Pseudomonadati</taxon>
        <taxon>Pseudomonadota</taxon>
        <taxon>Betaproteobacteria</taxon>
        <taxon>Burkholderiales</taxon>
        <taxon>Comamonadaceae</taxon>
        <taxon>Lampropedia</taxon>
    </lineage>
</organism>
<dbReference type="EMBL" id="SSWX01000002">
    <property type="protein sequence ID" value="THJ36174.1"/>
    <property type="molecule type" value="Genomic_DNA"/>
</dbReference>